<organism evidence="1 2">
    <name type="scientific">Armillaria gallica</name>
    <name type="common">Bulbous honey fungus</name>
    <name type="synonym">Armillaria bulbosa</name>
    <dbReference type="NCBI Taxonomy" id="47427"/>
    <lineage>
        <taxon>Eukaryota</taxon>
        <taxon>Fungi</taxon>
        <taxon>Dikarya</taxon>
        <taxon>Basidiomycota</taxon>
        <taxon>Agaricomycotina</taxon>
        <taxon>Agaricomycetes</taxon>
        <taxon>Agaricomycetidae</taxon>
        <taxon>Agaricales</taxon>
        <taxon>Marasmiineae</taxon>
        <taxon>Physalacriaceae</taxon>
        <taxon>Armillaria</taxon>
    </lineage>
</organism>
<keyword evidence="2" id="KW-1185">Reference proteome</keyword>
<sequence>MAHEIKHDRLEHSAEDTLNRLGDVTNSLYLDPKFRVLELLEDVDEFYHSSAPRTFEHGRAGTYIEIDKPVVPIKEYGWIAPSSPAWKDLIDFTFNVSWPPPPPNAPNTVNLTTERQWILACTHASFASTNNSSRLEKVPFLHTACWLDELSDEEAIAWEKKTSDRLHWQGRTMGISIVWDIE</sequence>
<protein>
    <submittedName>
        <fullName evidence="1">Uncharacterized protein</fullName>
    </submittedName>
</protein>
<reference evidence="2" key="1">
    <citation type="journal article" date="2017" name="Nat. Ecol. Evol.">
        <title>Genome expansion and lineage-specific genetic innovations in the forest pathogenic fungi Armillaria.</title>
        <authorList>
            <person name="Sipos G."/>
            <person name="Prasanna A.N."/>
            <person name="Walter M.C."/>
            <person name="O'Connor E."/>
            <person name="Balint B."/>
            <person name="Krizsan K."/>
            <person name="Kiss B."/>
            <person name="Hess J."/>
            <person name="Varga T."/>
            <person name="Slot J."/>
            <person name="Riley R."/>
            <person name="Boka B."/>
            <person name="Rigling D."/>
            <person name="Barry K."/>
            <person name="Lee J."/>
            <person name="Mihaltcheva S."/>
            <person name="LaButti K."/>
            <person name="Lipzen A."/>
            <person name="Waldron R."/>
            <person name="Moloney N.M."/>
            <person name="Sperisen C."/>
            <person name="Kredics L."/>
            <person name="Vagvoelgyi C."/>
            <person name="Patrignani A."/>
            <person name="Fitzpatrick D."/>
            <person name="Nagy I."/>
            <person name="Doyle S."/>
            <person name="Anderson J.B."/>
            <person name="Grigoriev I.V."/>
            <person name="Gueldener U."/>
            <person name="Muensterkoetter M."/>
            <person name="Nagy L.G."/>
        </authorList>
    </citation>
    <scope>NUCLEOTIDE SEQUENCE [LARGE SCALE GENOMIC DNA]</scope>
    <source>
        <strain evidence="2">Ar21-2</strain>
    </source>
</reference>
<proteinExistence type="predicted"/>
<dbReference type="Proteomes" id="UP000217790">
    <property type="component" value="Unassembled WGS sequence"/>
</dbReference>
<dbReference type="InParanoid" id="A0A2H3CK55"/>
<name>A0A2H3CK55_ARMGA</name>
<dbReference type="EMBL" id="KZ293706">
    <property type="protein sequence ID" value="PBK83471.1"/>
    <property type="molecule type" value="Genomic_DNA"/>
</dbReference>
<evidence type="ECO:0000313" key="2">
    <source>
        <dbReference type="Proteomes" id="UP000217790"/>
    </source>
</evidence>
<dbReference type="AlphaFoldDB" id="A0A2H3CK55"/>
<dbReference type="OrthoDB" id="541052at2759"/>
<evidence type="ECO:0000313" key="1">
    <source>
        <dbReference type="EMBL" id="PBK83471.1"/>
    </source>
</evidence>
<gene>
    <name evidence="1" type="ORF">ARMGADRAFT_1089324</name>
</gene>
<accession>A0A2H3CK55</accession>